<dbReference type="RefSeq" id="WP_052237901.1">
    <property type="nucleotide sequence ID" value="NZ_JBGOOF010000002.1"/>
</dbReference>
<evidence type="ECO:0000313" key="1">
    <source>
        <dbReference type="EMBL" id="MEZ8207802.1"/>
    </source>
</evidence>
<dbReference type="EMBL" id="JBGOOS010000002">
    <property type="protein sequence ID" value="MEZ8207802.1"/>
    <property type="molecule type" value="Genomic_DNA"/>
</dbReference>
<proteinExistence type="predicted"/>
<comment type="caution">
    <text evidence="1">The sequence shown here is derived from an EMBL/GenBank/DDBJ whole genome shotgun (WGS) entry which is preliminary data.</text>
</comment>
<name>A0ABV4MDY8_9VIBR</name>
<protein>
    <submittedName>
        <fullName evidence="1">Uncharacterized protein</fullName>
    </submittedName>
</protein>
<organism evidence="1 2">
    <name type="scientific">Vibrio bivalvicida</name>
    <dbReference type="NCBI Taxonomy" id="1276888"/>
    <lineage>
        <taxon>Bacteria</taxon>
        <taxon>Pseudomonadati</taxon>
        <taxon>Pseudomonadota</taxon>
        <taxon>Gammaproteobacteria</taxon>
        <taxon>Vibrionales</taxon>
        <taxon>Vibrionaceae</taxon>
        <taxon>Vibrio</taxon>
        <taxon>Vibrio oreintalis group</taxon>
    </lineage>
</organism>
<keyword evidence="2" id="KW-1185">Reference proteome</keyword>
<evidence type="ECO:0000313" key="2">
    <source>
        <dbReference type="Proteomes" id="UP001569151"/>
    </source>
</evidence>
<dbReference type="Proteomes" id="UP001569151">
    <property type="component" value="Unassembled WGS sequence"/>
</dbReference>
<sequence>MRNQPHIVTDTFDVNDGSKTAINGTFSAKAVHLKSGTLQQPATLPSHFCCAKDARELRAREVSLNSLNTWPLRRPE</sequence>
<gene>
    <name evidence="1" type="ORF">ACED39_03320</name>
</gene>
<reference evidence="1 2" key="1">
    <citation type="submission" date="2024-06" db="EMBL/GenBank/DDBJ databases">
        <authorList>
            <person name="Steensen K."/>
            <person name="Seneca J."/>
            <person name="Bartlau N."/>
            <person name="Yu A.X."/>
            <person name="Polz M.F."/>
        </authorList>
    </citation>
    <scope>NUCLEOTIDE SEQUENCE [LARGE SCALE GENOMIC DNA]</scope>
    <source>
        <strain evidence="1 2">1F146</strain>
    </source>
</reference>
<accession>A0ABV4MDY8</accession>